<protein>
    <submittedName>
        <fullName evidence="1">Uncharacterized protein</fullName>
    </submittedName>
</protein>
<reference evidence="1" key="1">
    <citation type="submission" date="2019-03" db="EMBL/GenBank/DDBJ databases">
        <title>Single cell metagenomics reveals metabolic interactions within the superorganism composed of flagellate Streblomastix strix and complex community of Bacteroidetes bacteria on its surface.</title>
        <authorList>
            <person name="Treitli S.C."/>
            <person name="Kolisko M."/>
            <person name="Husnik F."/>
            <person name="Keeling P."/>
            <person name="Hampl V."/>
        </authorList>
    </citation>
    <scope>NUCLEOTIDE SEQUENCE</scope>
    <source>
        <strain evidence="1">STM</strain>
    </source>
</reference>
<sequence length="50" mass="5620">MFPFLIPESIVSTILKRLFNPVNRKVAVAPNVHASVGSVCQKSYPFFKKI</sequence>
<comment type="caution">
    <text evidence="1">The sequence shown here is derived from an EMBL/GenBank/DDBJ whole genome shotgun (WGS) entry which is preliminary data.</text>
</comment>
<evidence type="ECO:0000313" key="1">
    <source>
        <dbReference type="EMBL" id="KAA6349377.1"/>
    </source>
</evidence>
<name>A0A5J4STN2_9ZZZZ</name>
<gene>
    <name evidence="1" type="ORF">EZS27_003205</name>
</gene>
<organism evidence="1">
    <name type="scientific">termite gut metagenome</name>
    <dbReference type="NCBI Taxonomy" id="433724"/>
    <lineage>
        <taxon>unclassified sequences</taxon>
        <taxon>metagenomes</taxon>
        <taxon>organismal metagenomes</taxon>
    </lineage>
</organism>
<proteinExistence type="predicted"/>
<dbReference type="AlphaFoldDB" id="A0A5J4STN2"/>
<dbReference type="EMBL" id="SNRY01000048">
    <property type="protein sequence ID" value="KAA6349377.1"/>
    <property type="molecule type" value="Genomic_DNA"/>
</dbReference>
<accession>A0A5J4STN2</accession>